<dbReference type="EMBL" id="SKFH01000001">
    <property type="protein sequence ID" value="TCZ74865.1"/>
    <property type="molecule type" value="Genomic_DNA"/>
</dbReference>
<sequence>MDPELHERLDKLERHLAGKKKDLWDKLAVIAPLLLPVALTLVGWHFTNEHNRNQLELQRKSHESELQVAYINSSVGQSELIKDFMQQLTNPDTAVRNIAIEAVLYAAPTPGKRIVEIIARNEGAAGSATARNALQAKRSDLVEALFAAENASRLQAATEIMQNWSADEELLHVLLERSGRCLSDHGVAPDCADGIYQTVSVLPSFTHRLLQAHKPELQALLRRLPRNSPLTMGQGAVLAGKIE</sequence>
<dbReference type="Proteomes" id="UP000295164">
    <property type="component" value="Unassembled WGS sequence"/>
</dbReference>
<keyword evidence="3" id="KW-1185">Reference proteome</keyword>
<evidence type="ECO:0000313" key="2">
    <source>
        <dbReference type="EMBL" id="TCZ74865.1"/>
    </source>
</evidence>
<name>A0A4R4EAK1_9BACT</name>
<keyword evidence="1" id="KW-1133">Transmembrane helix</keyword>
<gene>
    <name evidence="2" type="ORF">E0486_00740</name>
</gene>
<keyword evidence="1" id="KW-0812">Transmembrane</keyword>
<reference evidence="2 3" key="1">
    <citation type="submission" date="2019-03" db="EMBL/GenBank/DDBJ databases">
        <authorList>
            <person name="Kim M.K.M."/>
        </authorList>
    </citation>
    <scope>NUCLEOTIDE SEQUENCE [LARGE SCALE GENOMIC DNA]</scope>
    <source>
        <strain evidence="2 3">17J68-15</strain>
    </source>
</reference>
<protein>
    <submittedName>
        <fullName evidence="2">Uncharacterized protein</fullName>
    </submittedName>
</protein>
<organism evidence="2 3">
    <name type="scientific">Flaviaesturariibacter aridisoli</name>
    <dbReference type="NCBI Taxonomy" id="2545761"/>
    <lineage>
        <taxon>Bacteria</taxon>
        <taxon>Pseudomonadati</taxon>
        <taxon>Bacteroidota</taxon>
        <taxon>Chitinophagia</taxon>
        <taxon>Chitinophagales</taxon>
        <taxon>Chitinophagaceae</taxon>
        <taxon>Flaviaestuariibacter</taxon>
    </lineage>
</organism>
<feature type="transmembrane region" description="Helical" evidence="1">
    <location>
        <begin position="27"/>
        <end position="46"/>
    </location>
</feature>
<dbReference type="OrthoDB" id="1494641at2"/>
<proteinExistence type="predicted"/>
<dbReference type="RefSeq" id="WP_131850221.1">
    <property type="nucleotide sequence ID" value="NZ_SKFH01000001.1"/>
</dbReference>
<accession>A0A4R4EAK1</accession>
<dbReference type="AlphaFoldDB" id="A0A4R4EAK1"/>
<comment type="caution">
    <text evidence="2">The sequence shown here is derived from an EMBL/GenBank/DDBJ whole genome shotgun (WGS) entry which is preliminary data.</text>
</comment>
<evidence type="ECO:0000256" key="1">
    <source>
        <dbReference type="SAM" id="Phobius"/>
    </source>
</evidence>
<evidence type="ECO:0000313" key="3">
    <source>
        <dbReference type="Proteomes" id="UP000295164"/>
    </source>
</evidence>
<keyword evidence="1" id="KW-0472">Membrane</keyword>